<sequence>MIMANYFVMMFIEIINYLVLIICVLIGVAFVTLLERKILGYIQIRKGPNKVGYMGMLQPFSDAVKLFTKEQTLPIMSNFLAYYLSPVFSLFISLVVWSSIPYEIGLLSFNMSILFFFCCLSMGVYSTMIAGWASNCKYSLLGSLRAVAQTISYEVSLALILLSFIVLVGGFSLELFNVYQSNLWFMFISLPLSLVWFSSCLAETNRTPFDFAEGESELVSGFNTEYSSGGFALIFMAEYASILFMSVLFTIIFLGGSPCSLMFYFKSVMIAFVFVWVRGTLPRLRYDKLMYLAWKSFLPVSINYLVFFLGLKMLCFIC</sequence>
<feature type="transmembrane region" description="Helical" evidence="12">
    <location>
        <begin position="151"/>
        <end position="171"/>
    </location>
</feature>
<proteinExistence type="inferred from homology"/>
<geneLocation type="mitochondrion" evidence="13"/>
<dbReference type="EC" id="7.1.1.2" evidence="11"/>
<comment type="function">
    <text evidence="1">Core subunit of the mitochondrial membrane respiratory chain NADH dehydrogenase (Complex I) that is believed to belong to the minimal assembly required for catalysis. Complex I functions in the transfer of electrons from NADH to the respiratory chain. The immediate electron acceptor for the enzyme is believed to be ubiquinone.</text>
</comment>
<comment type="similarity">
    <text evidence="3 10">Belongs to the complex I subunit 1 family.</text>
</comment>
<evidence type="ECO:0000313" key="13">
    <source>
        <dbReference type="EMBL" id="UEK25937.1"/>
    </source>
</evidence>
<feature type="transmembrane region" description="Helical" evidence="12">
    <location>
        <begin position="106"/>
        <end position="130"/>
    </location>
</feature>
<organism evidence="13">
    <name type="scientific">Rhithropanopeus harrisii</name>
    <name type="common">Harris mud crab</name>
    <dbReference type="NCBI Taxonomy" id="108123"/>
    <lineage>
        <taxon>Eukaryota</taxon>
        <taxon>Metazoa</taxon>
        <taxon>Ecdysozoa</taxon>
        <taxon>Arthropoda</taxon>
        <taxon>Crustacea</taxon>
        <taxon>Multicrustacea</taxon>
        <taxon>Malacostraca</taxon>
        <taxon>Eumalacostraca</taxon>
        <taxon>Eucarida</taxon>
        <taxon>Decapoda</taxon>
        <taxon>Pleocyemata</taxon>
        <taxon>Brachyura</taxon>
        <taxon>Eubrachyura</taxon>
        <taxon>Xanthoidea</taxon>
        <taxon>Panopeidae</taxon>
        <taxon>Rhithropanopeus</taxon>
    </lineage>
</organism>
<reference evidence="13" key="1">
    <citation type="submission" date="2021-01" db="EMBL/GenBank/DDBJ databases">
        <title>Development of a national marine pest molecular reference collection.</title>
        <authorList>
            <person name="McDonald J.I."/>
            <person name="Abdo D.A."/>
            <person name="Hewitt M.J."/>
            <person name="Wellington C.M."/>
            <person name="Herbert B."/>
            <person name="Sherman C."/>
            <person name="Lukehurst S.S."/>
        </authorList>
    </citation>
    <scope>NUCLEOTIDE SEQUENCE</scope>
</reference>
<evidence type="ECO:0000256" key="2">
    <source>
        <dbReference type="ARBA" id="ARBA00004225"/>
    </source>
</evidence>
<dbReference type="PANTHER" id="PTHR11432:SF3">
    <property type="entry name" value="NADH-UBIQUINONE OXIDOREDUCTASE CHAIN 1"/>
    <property type="match status" value="1"/>
</dbReference>
<accession>A0A8K1RBW8</accession>
<dbReference type="HAMAP" id="MF_01350">
    <property type="entry name" value="NDH1_NuoH"/>
    <property type="match status" value="1"/>
</dbReference>
<dbReference type="GO" id="GO:0003954">
    <property type="term" value="F:NADH dehydrogenase activity"/>
    <property type="evidence" value="ECO:0007669"/>
    <property type="project" value="TreeGrafter"/>
</dbReference>
<feature type="transmembrane region" description="Helical" evidence="12">
    <location>
        <begin position="183"/>
        <end position="202"/>
    </location>
</feature>
<evidence type="ECO:0000256" key="1">
    <source>
        <dbReference type="ARBA" id="ARBA00003257"/>
    </source>
</evidence>
<feature type="transmembrane region" description="Helical" evidence="12">
    <location>
        <begin position="6"/>
        <end position="34"/>
    </location>
</feature>
<dbReference type="InterPro" id="IPR018086">
    <property type="entry name" value="NADH_UbQ_OxRdtase_su1_CS"/>
</dbReference>
<comment type="catalytic activity">
    <reaction evidence="11">
        <text>a ubiquinone + NADH + 5 H(+)(in) = a ubiquinol + NAD(+) + 4 H(+)(out)</text>
        <dbReference type="Rhea" id="RHEA:29091"/>
        <dbReference type="Rhea" id="RHEA-COMP:9565"/>
        <dbReference type="Rhea" id="RHEA-COMP:9566"/>
        <dbReference type="ChEBI" id="CHEBI:15378"/>
        <dbReference type="ChEBI" id="CHEBI:16389"/>
        <dbReference type="ChEBI" id="CHEBI:17976"/>
        <dbReference type="ChEBI" id="CHEBI:57540"/>
        <dbReference type="ChEBI" id="CHEBI:57945"/>
        <dbReference type="EC" id="7.1.1.2"/>
    </reaction>
</comment>
<evidence type="ECO:0000256" key="8">
    <source>
        <dbReference type="ARBA" id="ARBA00023075"/>
    </source>
</evidence>
<feature type="transmembrane region" description="Helical" evidence="12">
    <location>
        <begin position="261"/>
        <end position="277"/>
    </location>
</feature>
<keyword evidence="7 12" id="KW-1133">Transmembrane helix</keyword>
<evidence type="ECO:0000256" key="11">
    <source>
        <dbReference type="RuleBase" id="RU000473"/>
    </source>
</evidence>
<dbReference type="AlphaFoldDB" id="A0A8K1RBW8"/>
<evidence type="ECO:0000256" key="10">
    <source>
        <dbReference type="RuleBase" id="RU000471"/>
    </source>
</evidence>
<feature type="transmembrane region" description="Helical" evidence="12">
    <location>
        <begin position="79"/>
        <end position="100"/>
    </location>
</feature>
<keyword evidence="10" id="KW-0520">NAD</keyword>
<evidence type="ECO:0000256" key="3">
    <source>
        <dbReference type="ARBA" id="ARBA00010535"/>
    </source>
</evidence>
<comment type="subcellular location">
    <subcellularLocation>
        <location evidence="10">Mitochondrion inner membrane</location>
        <topology evidence="10">Multi-pass membrane protein</topology>
    </subcellularLocation>
    <subcellularLocation>
        <location evidence="2">Mitochondrion membrane</location>
        <topology evidence="2">Multi-pass membrane protein</topology>
    </subcellularLocation>
</comment>
<dbReference type="PROSITE" id="PS00668">
    <property type="entry name" value="COMPLEX1_ND1_2"/>
    <property type="match status" value="1"/>
</dbReference>
<keyword evidence="9 12" id="KW-0472">Membrane</keyword>
<dbReference type="GO" id="GO:0009060">
    <property type="term" value="P:aerobic respiration"/>
    <property type="evidence" value="ECO:0007669"/>
    <property type="project" value="TreeGrafter"/>
</dbReference>
<dbReference type="InterPro" id="IPR001694">
    <property type="entry name" value="NADH_UbQ_OxRdtase_su1/FPO"/>
</dbReference>
<protein>
    <recommendedName>
        <fullName evidence="4 11">NADH-ubiquinone oxidoreductase chain 1</fullName>
        <ecNumber evidence="11">7.1.1.2</ecNumber>
    </recommendedName>
</protein>
<dbReference type="PANTHER" id="PTHR11432">
    <property type="entry name" value="NADH DEHYDROGENASE SUBUNIT 1"/>
    <property type="match status" value="1"/>
</dbReference>
<evidence type="ECO:0000256" key="7">
    <source>
        <dbReference type="ARBA" id="ARBA00022989"/>
    </source>
</evidence>
<evidence type="ECO:0000256" key="4">
    <source>
        <dbReference type="ARBA" id="ARBA00021009"/>
    </source>
</evidence>
<keyword evidence="6 10" id="KW-0812">Transmembrane</keyword>
<evidence type="ECO:0000256" key="9">
    <source>
        <dbReference type="ARBA" id="ARBA00023136"/>
    </source>
</evidence>
<keyword evidence="5" id="KW-0813">Transport</keyword>
<dbReference type="GO" id="GO:0008137">
    <property type="term" value="F:NADH dehydrogenase (ubiquinone) activity"/>
    <property type="evidence" value="ECO:0007669"/>
    <property type="project" value="UniProtKB-EC"/>
</dbReference>
<dbReference type="GO" id="GO:0005743">
    <property type="term" value="C:mitochondrial inner membrane"/>
    <property type="evidence" value="ECO:0007669"/>
    <property type="project" value="UniProtKB-SubCell"/>
</dbReference>
<evidence type="ECO:0000256" key="12">
    <source>
        <dbReference type="SAM" id="Phobius"/>
    </source>
</evidence>
<evidence type="ECO:0000256" key="6">
    <source>
        <dbReference type="ARBA" id="ARBA00022692"/>
    </source>
</evidence>
<keyword evidence="8 11" id="KW-0830">Ubiquinone</keyword>
<dbReference type="PROSITE" id="PS00667">
    <property type="entry name" value="COMPLEX1_ND1_1"/>
    <property type="match status" value="1"/>
</dbReference>
<evidence type="ECO:0000256" key="5">
    <source>
        <dbReference type="ARBA" id="ARBA00022448"/>
    </source>
</evidence>
<gene>
    <name evidence="13" type="primary">ND1</name>
</gene>
<name>A0A8K1RBW8_RHIHR</name>
<dbReference type="Pfam" id="PF00146">
    <property type="entry name" value="NADHdh"/>
    <property type="match status" value="1"/>
</dbReference>
<feature type="transmembrane region" description="Helical" evidence="12">
    <location>
        <begin position="231"/>
        <end position="255"/>
    </location>
</feature>
<keyword evidence="11 13" id="KW-0496">Mitochondrion</keyword>
<feature type="transmembrane region" description="Helical" evidence="12">
    <location>
        <begin position="289"/>
        <end position="311"/>
    </location>
</feature>
<dbReference type="EMBL" id="MW446896">
    <property type="protein sequence ID" value="UEK25937.1"/>
    <property type="molecule type" value="Genomic_DNA"/>
</dbReference>